<dbReference type="EMBL" id="JAOPJF010000113">
    <property type="protein sequence ID" value="KAK1139237.1"/>
    <property type="molecule type" value="Genomic_DNA"/>
</dbReference>
<evidence type="ECO:0000313" key="1">
    <source>
        <dbReference type="EMBL" id="KAK1139237.1"/>
    </source>
</evidence>
<evidence type="ECO:0000313" key="2">
    <source>
        <dbReference type="Proteomes" id="UP001177260"/>
    </source>
</evidence>
<organism evidence="1 2">
    <name type="scientific">Aspergillus melleus</name>
    <dbReference type="NCBI Taxonomy" id="138277"/>
    <lineage>
        <taxon>Eukaryota</taxon>
        <taxon>Fungi</taxon>
        <taxon>Dikarya</taxon>
        <taxon>Ascomycota</taxon>
        <taxon>Pezizomycotina</taxon>
        <taxon>Eurotiomycetes</taxon>
        <taxon>Eurotiomycetidae</taxon>
        <taxon>Eurotiales</taxon>
        <taxon>Aspergillaceae</taxon>
        <taxon>Aspergillus</taxon>
        <taxon>Aspergillus subgen. Circumdati</taxon>
    </lineage>
</organism>
<reference evidence="1 2" key="1">
    <citation type="journal article" date="2023" name="ACS Omega">
        <title>Identification of the Neoaspergillic Acid Biosynthesis Gene Cluster by Establishing an In Vitro CRISPR-Ribonucleoprotein Genetic System in Aspergillus melleus.</title>
        <authorList>
            <person name="Yuan B."/>
            <person name="Grau M.F."/>
            <person name="Murata R.M."/>
            <person name="Torok T."/>
            <person name="Venkateswaran K."/>
            <person name="Stajich J.E."/>
            <person name="Wang C.C.C."/>
        </authorList>
    </citation>
    <scope>NUCLEOTIDE SEQUENCE [LARGE SCALE GENOMIC DNA]</scope>
    <source>
        <strain evidence="1 2">IMV 1140</strain>
    </source>
</reference>
<protein>
    <submittedName>
        <fullName evidence="1">Uncharacterized protein</fullName>
    </submittedName>
</protein>
<dbReference type="Proteomes" id="UP001177260">
    <property type="component" value="Unassembled WGS sequence"/>
</dbReference>
<accession>A0ACC3ANT9</accession>
<proteinExistence type="predicted"/>
<gene>
    <name evidence="1" type="ORF">N8T08_001167</name>
</gene>
<comment type="caution">
    <text evidence="1">The sequence shown here is derived from an EMBL/GenBank/DDBJ whole genome shotgun (WGS) entry which is preliminary data.</text>
</comment>
<sequence>MSQIKSPKEKSLDGRHDEKVENRGPTLLIINGVVTGVAALVVGLRVASRLLIVKRFGADDCTIITAITTAILNVVVAGLGVQHGTGKHKWDLSEEDALPAAKLRFVTHIIYTLITALIKASICLLYLRLFPNIRLLTIGTLVFVSSMSLAITLATIFQCSPVDAVYNDREYTDYRCFPSIPFWYAGAALALATDVWILVLPVPTVLGLKMGNRKRYILMGLLSLGGIACIASIIRMIFIVRLYQSSDPSWDTFGVSISPGIEIAVAIIAASIPGTRPIVDKMFPRLFASTFDRGGVTRQRYGTITTEERLRHQSRSEIPLSVFTTKRDPGADREDDDSMKAIARA</sequence>
<keyword evidence="2" id="KW-1185">Reference proteome</keyword>
<name>A0ACC3ANT9_9EURO</name>